<evidence type="ECO:0000259" key="2">
    <source>
        <dbReference type="PROSITE" id="PS50968"/>
    </source>
</evidence>
<comment type="caution">
    <text evidence="3">The sequence shown here is derived from an EMBL/GenBank/DDBJ whole genome shotgun (WGS) entry which is preliminary data.</text>
</comment>
<dbReference type="Pfam" id="PF00364">
    <property type="entry name" value="Biotin_lipoyl"/>
    <property type="match status" value="1"/>
</dbReference>
<dbReference type="InterPro" id="IPR011053">
    <property type="entry name" value="Single_hybrid_motif"/>
</dbReference>
<accession>A0A2H0N3E3</accession>
<sequence length="127" mass="14362">MRFSLKVKNKEYEVELLETGQGEVKITVEGEEFIFNENRTEKKVAVAKTALPKRNFSRKEIKAPITGVISEVFVKQGEFIKEGQKVLSLSSMKMENEIISDFAGKITEVLVKENQKVEGGDILLILK</sequence>
<evidence type="ECO:0000256" key="1">
    <source>
        <dbReference type="ARBA" id="ARBA00023267"/>
    </source>
</evidence>
<dbReference type="InterPro" id="IPR050709">
    <property type="entry name" value="Biotin_Carboxyl_Carrier/Decarb"/>
</dbReference>
<dbReference type="EMBL" id="PCWK01000021">
    <property type="protein sequence ID" value="PIR02625.1"/>
    <property type="molecule type" value="Genomic_DNA"/>
</dbReference>
<gene>
    <name evidence="3" type="ORF">COV62_00995</name>
</gene>
<dbReference type="Gene3D" id="2.40.50.100">
    <property type="match status" value="1"/>
</dbReference>
<dbReference type="PANTHER" id="PTHR45266">
    <property type="entry name" value="OXALOACETATE DECARBOXYLASE ALPHA CHAIN"/>
    <property type="match status" value="1"/>
</dbReference>
<protein>
    <recommendedName>
        <fullName evidence="2">Lipoyl-binding domain-containing protein</fullName>
    </recommendedName>
</protein>
<evidence type="ECO:0000313" key="3">
    <source>
        <dbReference type="EMBL" id="PIR02625.1"/>
    </source>
</evidence>
<dbReference type="PANTHER" id="PTHR45266:SF3">
    <property type="entry name" value="OXALOACETATE DECARBOXYLASE ALPHA CHAIN"/>
    <property type="match status" value="1"/>
</dbReference>
<dbReference type="PROSITE" id="PS50968">
    <property type="entry name" value="BIOTINYL_LIPOYL"/>
    <property type="match status" value="1"/>
</dbReference>
<dbReference type="InterPro" id="IPR000089">
    <property type="entry name" value="Biotin_lipoyl"/>
</dbReference>
<dbReference type="FunFam" id="2.40.50.100:FF:000003">
    <property type="entry name" value="Acetyl-CoA carboxylase biotin carboxyl carrier protein"/>
    <property type="match status" value="1"/>
</dbReference>
<dbReference type="Proteomes" id="UP000231139">
    <property type="component" value="Unassembled WGS sequence"/>
</dbReference>
<name>A0A2H0N3E3_9BACT</name>
<dbReference type="SUPFAM" id="SSF51230">
    <property type="entry name" value="Single hybrid motif"/>
    <property type="match status" value="1"/>
</dbReference>
<proteinExistence type="predicted"/>
<feature type="domain" description="Lipoyl-binding" evidence="2">
    <location>
        <begin position="58"/>
        <end position="127"/>
    </location>
</feature>
<organism evidence="3 4">
    <name type="scientific">Candidatus Nealsonbacteria bacterium CG11_big_fil_rev_8_21_14_0_20_35_11</name>
    <dbReference type="NCBI Taxonomy" id="1974713"/>
    <lineage>
        <taxon>Bacteria</taxon>
        <taxon>Candidatus Nealsoniibacteriota</taxon>
    </lineage>
</organism>
<dbReference type="CDD" id="cd06850">
    <property type="entry name" value="biotinyl_domain"/>
    <property type="match status" value="1"/>
</dbReference>
<keyword evidence="1" id="KW-0092">Biotin</keyword>
<evidence type="ECO:0000313" key="4">
    <source>
        <dbReference type="Proteomes" id="UP000231139"/>
    </source>
</evidence>
<reference evidence="3 4" key="1">
    <citation type="submission" date="2017-09" db="EMBL/GenBank/DDBJ databases">
        <title>Depth-based differentiation of microbial function through sediment-hosted aquifers and enrichment of novel symbionts in the deep terrestrial subsurface.</title>
        <authorList>
            <person name="Probst A.J."/>
            <person name="Ladd B."/>
            <person name="Jarett J.K."/>
            <person name="Geller-Mcgrath D.E."/>
            <person name="Sieber C.M."/>
            <person name="Emerson J.B."/>
            <person name="Anantharaman K."/>
            <person name="Thomas B.C."/>
            <person name="Malmstrom R."/>
            <person name="Stieglmeier M."/>
            <person name="Klingl A."/>
            <person name="Woyke T."/>
            <person name="Ryan C.M."/>
            <person name="Banfield J.F."/>
        </authorList>
    </citation>
    <scope>NUCLEOTIDE SEQUENCE [LARGE SCALE GENOMIC DNA]</scope>
    <source>
        <strain evidence="3">CG11_big_fil_rev_8_21_14_0_20_35_11</strain>
    </source>
</reference>
<dbReference type="AlphaFoldDB" id="A0A2H0N3E3"/>